<evidence type="ECO:0000313" key="4">
    <source>
        <dbReference type="EMBL" id="OCL15163.1"/>
    </source>
</evidence>
<dbReference type="OrthoDB" id="3687641at2759"/>
<protein>
    <recommendedName>
        <fullName evidence="6">Cyclochlorotine biosynthesis protein O</fullName>
    </recommendedName>
</protein>
<gene>
    <name evidence="4" type="ORF">AOQ84DRAFT_279524</name>
</gene>
<dbReference type="PANTHER" id="PTHR33365">
    <property type="entry name" value="YALI0B05434P"/>
    <property type="match status" value="1"/>
</dbReference>
<keyword evidence="3" id="KW-0472">Membrane</keyword>
<dbReference type="PANTHER" id="PTHR33365:SF4">
    <property type="entry name" value="CYCLOCHLOROTINE BIOSYNTHESIS PROTEIN O"/>
    <property type="match status" value="1"/>
</dbReference>
<evidence type="ECO:0000256" key="3">
    <source>
        <dbReference type="SAM" id="Phobius"/>
    </source>
</evidence>
<accession>A0A8E2FFJ2</accession>
<proteinExistence type="inferred from homology"/>
<dbReference type="Proteomes" id="UP000250140">
    <property type="component" value="Unassembled WGS sequence"/>
</dbReference>
<evidence type="ECO:0008006" key="6">
    <source>
        <dbReference type="Google" id="ProtNLM"/>
    </source>
</evidence>
<evidence type="ECO:0000256" key="1">
    <source>
        <dbReference type="ARBA" id="ARBA00004685"/>
    </source>
</evidence>
<comment type="similarity">
    <text evidence="2">Belongs to the ustYa family.</text>
</comment>
<organism evidence="4 5">
    <name type="scientific">Glonium stellatum</name>
    <dbReference type="NCBI Taxonomy" id="574774"/>
    <lineage>
        <taxon>Eukaryota</taxon>
        <taxon>Fungi</taxon>
        <taxon>Dikarya</taxon>
        <taxon>Ascomycota</taxon>
        <taxon>Pezizomycotina</taxon>
        <taxon>Dothideomycetes</taxon>
        <taxon>Pleosporomycetidae</taxon>
        <taxon>Gloniales</taxon>
        <taxon>Gloniaceae</taxon>
        <taxon>Glonium</taxon>
    </lineage>
</organism>
<dbReference type="AlphaFoldDB" id="A0A8E2FFJ2"/>
<evidence type="ECO:0000313" key="5">
    <source>
        <dbReference type="Proteomes" id="UP000250140"/>
    </source>
</evidence>
<name>A0A8E2FFJ2_9PEZI</name>
<dbReference type="Pfam" id="PF11807">
    <property type="entry name" value="UstYa"/>
    <property type="match status" value="1"/>
</dbReference>
<dbReference type="InterPro" id="IPR021765">
    <property type="entry name" value="UstYa-like"/>
</dbReference>
<reference evidence="4 5" key="1">
    <citation type="journal article" date="2016" name="Nat. Commun.">
        <title>Ectomycorrhizal ecology is imprinted in the genome of the dominant symbiotic fungus Cenococcum geophilum.</title>
        <authorList>
            <consortium name="DOE Joint Genome Institute"/>
            <person name="Peter M."/>
            <person name="Kohler A."/>
            <person name="Ohm R.A."/>
            <person name="Kuo A."/>
            <person name="Krutzmann J."/>
            <person name="Morin E."/>
            <person name="Arend M."/>
            <person name="Barry K.W."/>
            <person name="Binder M."/>
            <person name="Choi C."/>
            <person name="Clum A."/>
            <person name="Copeland A."/>
            <person name="Grisel N."/>
            <person name="Haridas S."/>
            <person name="Kipfer T."/>
            <person name="LaButti K."/>
            <person name="Lindquist E."/>
            <person name="Lipzen A."/>
            <person name="Maire R."/>
            <person name="Meier B."/>
            <person name="Mihaltcheva S."/>
            <person name="Molinier V."/>
            <person name="Murat C."/>
            <person name="Poggeler S."/>
            <person name="Quandt C.A."/>
            <person name="Sperisen C."/>
            <person name="Tritt A."/>
            <person name="Tisserant E."/>
            <person name="Crous P.W."/>
            <person name="Henrissat B."/>
            <person name="Nehls U."/>
            <person name="Egli S."/>
            <person name="Spatafora J.W."/>
            <person name="Grigoriev I.V."/>
            <person name="Martin F.M."/>
        </authorList>
    </citation>
    <scope>NUCLEOTIDE SEQUENCE [LARGE SCALE GENOMIC DNA]</scope>
    <source>
        <strain evidence="4 5">CBS 207.34</strain>
    </source>
</reference>
<keyword evidence="5" id="KW-1185">Reference proteome</keyword>
<dbReference type="EMBL" id="KV748480">
    <property type="protein sequence ID" value="OCL15163.1"/>
    <property type="molecule type" value="Genomic_DNA"/>
</dbReference>
<sequence length="264" mass="29830">MKPGFEKTGYEVVLDDEKRISLSSDSTATLLEDGLGAEARTRHVRKTPRWMWYTHAALFSISAALFVSSWFGQPTNEAFVQKFTSWSPALEAVEYSTVQYNVSRMGSPIYTGANDQVDAAWNALAFDIGDQMISHEQMKILGKPMDSLGVTNPKTGEHGFRIGLEVFHQLHCLNLLRKITYKDHYDPLGGDLADSPKKLRIHLDHCIEILRLNLMCSSDVGVITFHEMPDYDGPWPDFSTKHVCRNYDNIRTWAIDNTVATDNV</sequence>
<feature type="transmembrane region" description="Helical" evidence="3">
    <location>
        <begin position="50"/>
        <end position="71"/>
    </location>
</feature>
<keyword evidence="3" id="KW-0812">Transmembrane</keyword>
<dbReference type="GO" id="GO:0043386">
    <property type="term" value="P:mycotoxin biosynthetic process"/>
    <property type="evidence" value="ECO:0007669"/>
    <property type="project" value="InterPro"/>
</dbReference>
<comment type="pathway">
    <text evidence="1">Mycotoxin biosynthesis.</text>
</comment>
<evidence type="ECO:0000256" key="2">
    <source>
        <dbReference type="ARBA" id="ARBA00035112"/>
    </source>
</evidence>
<keyword evidence="3" id="KW-1133">Transmembrane helix</keyword>